<evidence type="ECO:0000256" key="1">
    <source>
        <dbReference type="SAM" id="MobiDB-lite"/>
    </source>
</evidence>
<comment type="caution">
    <text evidence="2">The sequence shown here is derived from an EMBL/GenBank/DDBJ whole genome shotgun (WGS) entry which is preliminary data.</text>
</comment>
<sequence>MDMNSLAKSIVDQATGEAPIVRPKEKSPKAVARGIARRDALFAVERSEIARDAANLRWAKVRGNQEK</sequence>
<reference evidence="2 3" key="1">
    <citation type="submission" date="2020-08" db="EMBL/GenBank/DDBJ databases">
        <title>Genomic Encyclopedia of Type Strains, Phase IV (KMG-V): Genome sequencing to study the core and pangenomes of soil and plant-associated prokaryotes.</title>
        <authorList>
            <person name="Whitman W."/>
        </authorList>
    </citation>
    <scope>NUCLEOTIDE SEQUENCE [LARGE SCALE GENOMIC DNA]</scope>
    <source>
        <strain evidence="2 3">X5P3</strain>
    </source>
</reference>
<gene>
    <name evidence="2" type="ORF">HDF15_002842</name>
</gene>
<dbReference type="RefSeq" id="WP_184256416.1">
    <property type="nucleotide sequence ID" value="NZ_JACHIO010000011.1"/>
</dbReference>
<organism evidence="2 3">
    <name type="scientific">Granulicella mallensis</name>
    <dbReference type="NCBI Taxonomy" id="940614"/>
    <lineage>
        <taxon>Bacteria</taxon>
        <taxon>Pseudomonadati</taxon>
        <taxon>Acidobacteriota</taxon>
        <taxon>Terriglobia</taxon>
        <taxon>Terriglobales</taxon>
        <taxon>Acidobacteriaceae</taxon>
        <taxon>Granulicella</taxon>
    </lineage>
</organism>
<proteinExistence type="predicted"/>
<dbReference type="AlphaFoldDB" id="A0A7W7ZRL5"/>
<evidence type="ECO:0000313" key="2">
    <source>
        <dbReference type="EMBL" id="MBB5064484.1"/>
    </source>
</evidence>
<evidence type="ECO:0008006" key="4">
    <source>
        <dbReference type="Google" id="ProtNLM"/>
    </source>
</evidence>
<name>A0A7W7ZRL5_9BACT</name>
<evidence type="ECO:0000313" key="3">
    <source>
        <dbReference type="Proteomes" id="UP000584867"/>
    </source>
</evidence>
<accession>A0A7W7ZRL5</accession>
<dbReference type="EMBL" id="JACHIO010000011">
    <property type="protein sequence ID" value="MBB5064484.1"/>
    <property type="molecule type" value="Genomic_DNA"/>
</dbReference>
<dbReference type="Proteomes" id="UP000584867">
    <property type="component" value="Unassembled WGS sequence"/>
</dbReference>
<feature type="region of interest" description="Disordered" evidence="1">
    <location>
        <begin position="1"/>
        <end position="25"/>
    </location>
</feature>
<protein>
    <recommendedName>
        <fullName evidence="4">Histone H1</fullName>
    </recommendedName>
</protein>